<dbReference type="Gene3D" id="3.10.290.10">
    <property type="entry name" value="RNA-binding S4 domain"/>
    <property type="match status" value="1"/>
</dbReference>
<dbReference type="Gene3D" id="3.30.70.1560">
    <property type="entry name" value="Alpha-L RNA-binding motif"/>
    <property type="match status" value="1"/>
</dbReference>
<dbReference type="InterPro" id="IPR020103">
    <property type="entry name" value="PsdUridine_synth_cat_dom_sf"/>
</dbReference>
<evidence type="ECO:0000256" key="2">
    <source>
        <dbReference type="ARBA" id="ARBA00023235"/>
    </source>
</evidence>
<evidence type="ECO:0000256" key="1">
    <source>
        <dbReference type="ARBA" id="ARBA00008348"/>
    </source>
</evidence>
<dbReference type="EC" id="5.4.99.-" evidence="4"/>
<dbReference type="Pfam" id="PF00849">
    <property type="entry name" value="PseudoU_synth_2"/>
    <property type="match status" value="1"/>
</dbReference>
<proteinExistence type="inferred from homology"/>
<feature type="domain" description="RNA-binding S4" evidence="5">
    <location>
        <begin position="10"/>
        <end position="69"/>
    </location>
</feature>
<keyword evidence="2 4" id="KW-0413">Isomerase</keyword>
<dbReference type="EMBL" id="CP067089">
    <property type="protein sequence ID" value="QQO08165.1"/>
    <property type="molecule type" value="Genomic_DNA"/>
</dbReference>
<evidence type="ECO:0000256" key="4">
    <source>
        <dbReference type="RuleBase" id="RU003887"/>
    </source>
</evidence>
<dbReference type="InterPro" id="IPR036986">
    <property type="entry name" value="S4_RNA-bd_sf"/>
</dbReference>
<dbReference type="RefSeq" id="WP_215625471.1">
    <property type="nucleotide sequence ID" value="NZ_CP067089.2"/>
</dbReference>
<dbReference type="PROSITE" id="PS50889">
    <property type="entry name" value="S4"/>
    <property type="match status" value="1"/>
</dbReference>
<dbReference type="Gene3D" id="3.30.70.580">
    <property type="entry name" value="Pseudouridine synthase I, catalytic domain, N-terminal subdomain"/>
    <property type="match status" value="1"/>
</dbReference>
<evidence type="ECO:0000259" key="5">
    <source>
        <dbReference type="SMART" id="SM00363"/>
    </source>
</evidence>
<dbReference type="InterPro" id="IPR000748">
    <property type="entry name" value="PsdUridine_synth_RsuA/RluB/E/F"/>
</dbReference>
<keyword evidence="7" id="KW-1185">Reference proteome</keyword>
<dbReference type="InterPro" id="IPR020094">
    <property type="entry name" value="TruA/RsuA/RluB/E/F_N"/>
</dbReference>
<dbReference type="InterPro" id="IPR042092">
    <property type="entry name" value="PsdUridine_s_RsuA/RluB/E/F_cat"/>
</dbReference>
<dbReference type="NCBIfam" id="TIGR00093">
    <property type="entry name" value="pseudouridine synthase"/>
    <property type="match status" value="1"/>
</dbReference>
<organism evidence="6 7">
    <name type="scientific">Breznakiella homolactica</name>
    <dbReference type="NCBI Taxonomy" id="2798577"/>
    <lineage>
        <taxon>Bacteria</taxon>
        <taxon>Pseudomonadati</taxon>
        <taxon>Spirochaetota</taxon>
        <taxon>Spirochaetia</taxon>
        <taxon>Spirochaetales</taxon>
        <taxon>Breznakiellaceae</taxon>
        <taxon>Breznakiella</taxon>
    </lineage>
</organism>
<dbReference type="PANTHER" id="PTHR47683">
    <property type="entry name" value="PSEUDOURIDINE SYNTHASE FAMILY PROTEIN-RELATED"/>
    <property type="match status" value="1"/>
</dbReference>
<dbReference type="PROSITE" id="PS01149">
    <property type="entry name" value="PSI_RSU"/>
    <property type="match status" value="1"/>
</dbReference>
<dbReference type="InterPro" id="IPR006145">
    <property type="entry name" value="PsdUridine_synth_RsuA/RluA"/>
</dbReference>
<dbReference type="GO" id="GO:0120159">
    <property type="term" value="F:rRNA pseudouridine synthase activity"/>
    <property type="evidence" value="ECO:0007669"/>
    <property type="project" value="UniProtKB-ARBA"/>
</dbReference>
<dbReference type="Proteomes" id="UP000595917">
    <property type="component" value="Chromosome"/>
</dbReference>
<reference evidence="6" key="1">
    <citation type="submission" date="2021-01" db="EMBL/GenBank/DDBJ databases">
        <title>Description of Breznakiella homolactica.</title>
        <authorList>
            <person name="Song Y."/>
            <person name="Brune A."/>
        </authorList>
    </citation>
    <scope>NUCLEOTIDE SEQUENCE</scope>
    <source>
        <strain evidence="6">RmG30</strain>
    </source>
</reference>
<dbReference type="SUPFAM" id="SSF55120">
    <property type="entry name" value="Pseudouridine synthase"/>
    <property type="match status" value="1"/>
</dbReference>
<dbReference type="CDD" id="cd02870">
    <property type="entry name" value="PseudoU_synth_RsuA_like"/>
    <property type="match status" value="1"/>
</dbReference>
<dbReference type="InterPro" id="IPR002942">
    <property type="entry name" value="S4_RNA-bd"/>
</dbReference>
<accession>A0A7T8B9P3</accession>
<dbReference type="KEGG" id="bhc:JFL75_14650"/>
<dbReference type="PANTHER" id="PTHR47683:SF2">
    <property type="entry name" value="RNA-BINDING S4 DOMAIN-CONTAINING PROTEIN"/>
    <property type="match status" value="1"/>
</dbReference>
<name>A0A7T8B9P3_9SPIR</name>
<protein>
    <recommendedName>
        <fullName evidence="4">Pseudouridine synthase</fullName>
        <ecNumber evidence="4">5.4.99.-</ecNumber>
    </recommendedName>
</protein>
<evidence type="ECO:0000256" key="3">
    <source>
        <dbReference type="PROSITE-ProRule" id="PRU00182"/>
    </source>
</evidence>
<evidence type="ECO:0000313" key="6">
    <source>
        <dbReference type="EMBL" id="QQO08165.1"/>
    </source>
</evidence>
<dbReference type="InterPro" id="IPR018496">
    <property type="entry name" value="PsdUridine_synth_RsuA/RluB_CS"/>
</dbReference>
<gene>
    <name evidence="6" type="ORF">JFL75_14650</name>
</gene>
<evidence type="ECO:0000313" key="7">
    <source>
        <dbReference type="Proteomes" id="UP000595917"/>
    </source>
</evidence>
<dbReference type="CDD" id="cd00165">
    <property type="entry name" value="S4"/>
    <property type="match status" value="1"/>
</dbReference>
<dbReference type="InterPro" id="IPR050343">
    <property type="entry name" value="RsuA_PseudoU_synthase"/>
</dbReference>
<sequence>MEEPENGKNLRLQLFLARAGAASRRASEQLILDGRVSVNGERVTVLGTKVSPEDTVCLDGRRLFLEDRKHYLVLNKPPLYICSSYDPEGRRLARELLPADIQERLYNVGRLDYRSSGLILFTNDGEFAARISHPSRGIEKEYLVDSTVPVPDTVLDQFRRGVEIEGETYRCLDIERLGRKSLRIVLIEGKNREIRRVFSHFHLHPERLHRIRIGPVHIGTLQEGESRRLTGAEINELME</sequence>
<comment type="similarity">
    <text evidence="1 4">Belongs to the pseudouridine synthase RsuA family.</text>
</comment>
<dbReference type="Pfam" id="PF01479">
    <property type="entry name" value="S4"/>
    <property type="match status" value="1"/>
</dbReference>
<dbReference type="AlphaFoldDB" id="A0A7T8B9P3"/>
<keyword evidence="3" id="KW-0694">RNA-binding</keyword>
<dbReference type="FunFam" id="3.10.290.10:FF:000003">
    <property type="entry name" value="Pseudouridine synthase"/>
    <property type="match status" value="1"/>
</dbReference>
<dbReference type="SUPFAM" id="SSF55174">
    <property type="entry name" value="Alpha-L RNA-binding motif"/>
    <property type="match status" value="1"/>
</dbReference>
<dbReference type="GO" id="GO:0003723">
    <property type="term" value="F:RNA binding"/>
    <property type="evidence" value="ECO:0007669"/>
    <property type="project" value="UniProtKB-KW"/>
</dbReference>
<dbReference type="SMART" id="SM00363">
    <property type="entry name" value="S4"/>
    <property type="match status" value="1"/>
</dbReference>
<dbReference type="GO" id="GO:0000455">
    <property type="term" value="P:enzyme-directed rRNA pseudouridine synthesis"/>
    <property type="evidence" value="ECO:0007669"/>
    <property type="project" value="UniProtKB-ARBA"/>
</dbReference>